<keyword evidence="2" id="KW-1185">Reference proteome</keyword>
<accession>A0A843V423</accession>
<gene>
    <name evidence="1" type="ORF">Taro_022539</name>
</gene>
<proteinExistence type="predicted"/>
<sequence length="62" mass="6917">MVSGAMAPVAHEERGVHVVRESRRLLALRLVLSSIVAELGLHHQQCNFSYFVHLGVCPRLLL</sequence>
<dbReference type="EMBL" id="NMUH01001193">
    <property type="protein sequence ID" value="MQL89956.1"/>
    <property type="molecule type" value="Genomic_DNA"/>
</dbReference>
<evidence type="ECO:0000313" key="1">
    <source>
        <dbReference type="EMBL" id="MQL89956.1"/>
    </source>
</evidence>
<organism evidence="1 2">
    <name type="scientific">Colocasia esculenta</name>
    <name type="common">Wild taro</name>
    <name type="synonym">Arum esculentum</name>
    <dbReference type="NCBI Taxonomy" id="4460"/>
    <lineage>
        <taxon>Eukaryota</taxon>
        <taxon>Viridiplantae</taxon>
        <taxon>Streptophyta</taxon>
        <taxon>Embryophyta</taxon>
        <taxon>Tracheophyta</taxon>
        <taxon>Spermatophyta</taxon>
        <taxon>Magnoliopsida</taxon>
        <taxon>Liliopsida</taxon>
        <taxon>Araceae</taxon>
        <taxon>Aroideae</taxon>
        <taxon>Colocasieae</taxon>
        <taxon>Colocasia</taxon>
    </lineage>
</organism>
<dbReference type="AlphaFoldDB" id="A0A843V423"/>
<reference evidence="1" key="1">
    <citation type="submission" date="2017-07" db="EMBL/GenBank/DDBJ databases">
        <title>Taro Niue Genome Assembly and Annotation.</title>
        <authorList>
            <person name="Atibalentja N."/>
            <person name="Keating K."/>
            <person name="Fields C.J."/>
        </authorList>
    </citation>
    <scope>NUCLEOTIDE SEQUENCE</scope>
    <source>
        <strain evidence="1">Niue_2</strain>
        <tissue evidence="1">Leaf</tissue>
    </source>
</reference>
<evidence type="ECO:0000313" key="2">
    <source>
        <dbReference type="Proteomes" id="UP000652761"/>
    </source>
</evidence>
<protein>
    <submittedName>
        <fullName evidence="1">Uncharacterized protein</fullName>
    </submittedName>
</protein>
<name>A0A843V423_COLES</name>
<comment type="caution">
    <text evidence="1">The sequence shown here is derived from an EMBL/GenBank/DDBJ whole genome shotgun (WGS) entry which is preliminary data.</text>
</comment>
<dbReference type="Proteomes" id="UP000652761">
    <property type="component" value="Unassembled WGS sequence"/>
</dbReference>